<accession>A0A1G2HJX4</accession>
<evidence type="ECO:0000313" key="1">
    <source>
        <dbReference type="EMBL" id="OGZ62787.1"/>
    </source>
</evidence>
<organism evidence="1 2">
    <name type="scientific">Candidatus Staskawiczbacteria bacterium RIFCSPHIGHO2_01_FULL_34_27</name>
    <dbReference type="NCBI Taxonomy" id="1802199"/>
    <lineage>
        <taxon>Bacteria</taxon>
        <taxon>Candidatus Staskawicziibacteriota</taxon>
    </lineage>
</organism>
<dbReference type="Gene3D" id="3.30.460.40">
    <property type="match status" value="1"/>
</dbReference>
<protein>
    <recommendedName>
        <fullName evidence="3">Poly A polymerase head domain-containing protein</fullName>
    </recommendedName>
</protein>
<name>A0A1G2HJX4_9BACT</name>
<gene>
    <name evidence="1" type="ORF">A2639_00375</name>
</gene>
<comment type="caution">
    <text evidence="1">The sequence shown here is derived from an EMBL/GenBank/DDBJ whole genome shotgun (WGS) entry which is preliminary data.</text>
</comment>
<dbReference type="Proteomes" id="UP000178991">
    <property type="component" value="Unassembled WGS sequence"/>
</dbReference>
<sequence>MTIFEKVKKLDLPPGEYVVIGAGILEALGIRNTHDVDIIVAQKLFEKLRESKIYKEEIRWNKIFLIGNQIEIGIKLDWENYSTTIKEAINTATIIDGVPFLNLEETIKFKKAMGREKDFKDIELIEKYLKDSKK</sequence>
<evidence type="ECO:0008006" key="3">
    <source>
        <dbReference type="Google" id="ProtNLM"/>
    </source>
</evidence>
<dbReference type="EMBL" id="MHOL01000013">
    <property type="protein sequence ID" value="OGZ62787.1"/>
    <property type="molecule type" value="Genomic_DNA"/>
</dbReference>
<dbReference type="SUPFAM" id="SSF81301">
    <property type="entry name" value="Nucleotidyltransferase"/>
    <property type="match status" value="1"/>
</dbReference>
<evidence type="ECO:0000313" key="2">
    <source>
        <dbReference type="Proteomes" id="UP000178991"/>
    </source>
</evidence>
<reference evidence="1 2" key="1">
    <citation type="journal article" date="2016" name="Nat. Commun.">
        <title>Thousands of microbial genomes shed light on interconnected biogeochemical processes in an aquifer system.</title>
        <authorList>
            <person name="Anantharaman K."/>
            <person name="Brown C.T."/>
            <person name="Hug L.A."/>
            <person name="Sharon I."/>
            <person name="Castelle C.J."/>
            <person name="Probst A.J."/>
            <person name="Thomas B.C."/>
            <person name="Singh A."/>
            <person name="Wilkins M.J."/>
            <person name="Karaoz U."/>
            <person name="Brodie E.L."/>
            <person name="Williams K.H."/>
            <person name="Hubbard S.S."/>
            <person name="Banfield J.F."/>
        </authorList>
    </citation>
    <scope>NUCLEOTIDE SEQUENCE [LARGE SCALE GENOMIC DNA]</scope>
</reference>
<dbReference type="AlphaFoldDB" id="A0A1G2HJX4"/>
<dbReference type="InterPro" id="IPR043519">
    <property type="entry name" value="NT_sf"/>
</dbReference>
<proteinExistence type="predicted"/>